<dbReference type="PROSITE" id="PS51447">
    <property type="entry name" value="FDX_ACB"/>
    <property type="match status" value="1"/>
</dbReference>
<dbReference type="EnsemblMetazoa" id="XM_786221">
    <property type="protein sequence ID" value="XP_791314"/>
    <property type="gene ID" value="LOC586438"/>
</dbReference>
<accession>A0A7M7RGF4</accession>
<dbReference type="Gene3D" id="3.30.930.10">
    <property type="entry name" value="Bira Bifunctional Protein, Domain 2"/>
    <property type="match status" value="1"/>
</dbReference>
<reference evidence="3" key="2">
    <citation type="submission" date="2021-01" db="UniProtKB">
        <authorList>
            <consortium name="EnsemblMetazoa"/>
        </authorList>
    </citation>
    <scope>IDENTIFICATION</scope>
</reference>
<dbReference type="GO" id="GO:0005737">
    <property type="term" value="C:cytoplasm"/>
    <property type="evidence" value="ECO:0000318"/>
    <property type="project" value="GO_Central"/>
</dbReference>
<organism evidence="3 4">
    <name type="scientific">Strongylocentrotus purpuratus</name>
    <name type="common">Purple sea urchin</name>
    <dbReference type="NCBI Taxonomy" id="7668"/>
    <lineage>
        <taxon>Eukaryota</taxon>
        <taxon>Metazoa</taxon>
        <taxon>Echinodermata</taxon>
        <taxon>Eleutherozoa</taxon>
        <taxon>Echinozoa</taxon>
        <taxon>Echinoidea</taxon>
        <taxon>Euechinoidea</taxon>
        <taxon>Echinacea</taxon>
        <taxon>Camarodonta</taxon>
        <taxon>Echinidea</taxon>
        <taxon>Strongylocentrotidae</taxon>
        <taxon>Strongylocentrotus</taxon>
    </lineage>
</organism>
<dbReference type="FunCoup" id="A0A7M7RGF4">
    <property type="interactions" value="309"/>
</dbReference>
<dbReference type="InterPro" id="IPR036690">
    <property type="entry name" value="Fdx_antiC-bd_sf"/>
</dbReference>
<dbReference type="RefSeq" id="XP_791314.2">
    <property type="nucleotide sequence ID" value="XM_786221.4"/>
</dbReference>
<dbReference type="Pfam" id="PF03147">
    <property type="entry name" value="FDX-ACB"/>
    <property type="match status" value="1"/>
</dbReference>
<dbReference type="Proteomes" id="UP000007110">
    <property type="component" value="Unassembled WGS sequence"/>
</dbReference>
<dbReference type="SUPFAM" id="SSF54991">
    <property type="entry name" value="Anticodon-binding domain of PheRS"/>
    <property type="match status" value="1"/>
</dbReference>
<dbReference type="GO" id="GO:0070475">
    <property type="term" value="P:rRNA base methylation"/>
    <property type="evidence" value="ECO:0000318"/>
    <property type="project" value="GO_Central"/>
</dbReference>
<feature type="region of interest" description="Disordered" evidence="1">
    <location>
        <begin position="386"/>
        <end position="412"/>
    </location>
</feature>
<dbReference type="Pfam" id="PF10354">
    <property type="entry name" value="BMT5-like"/>
    <property type="match status" value="1"/>
</dbReference>
<dbReference type="KEGG" id="spu:586438"/>
<dbReference type="Gene3D" id="3.30.70.380">
    <property type="entry name" value="Ferrodoxin-fold anticodon-binding domain"/>
    <property type="match status" value="1"/>
</dbReference>
<dbReference type="PANTHER" id="PTHR11538:SF26">
    <property type="entry name" value="FERREDOXIN-FOLD ANTICODON-BINDING DOMAIN-CONTAINING PROTEIN 1"/>
    <property type="match status" value="1"/>
</dbReference>
<dbReference type="InParanoid" id="A0A7M7RGF4"/>
<sequence>MQSLLSGCASILLLGEANFSFSLSLRKMLPPSVTMVTSCYQSEDRIPSNDPGIPENIAQLQSLGARVLYGVDATQLGQCSSLEGAIYDAVIFNFPHVGGKSNIGKNRELLKQFFECCFDRLSPSGQVFLTLCTGQGGTPADKPQRKWADSWQAVAMAAWGSFILTRTMPFCAEDYKEYYCTGYRSQSKHFLTQNAITHVFERSRELLDQPCPIPRELTLRTDQEMSTVQCPTDLCRVINRDLLSEPHHPLALVSAEIHRLINEGFADTTFLQAEEQPLVLNAGEVITTGHFSPSELYHVDVVRTKHIQQQDSSHCSNRSVGVPQGAVHSTTTELHKQPPLSPEDVQGLLPCTCAVTALGKMVTDGQSDKDSMSDRGEKQDGLLYLEGHSKHGNTGTEQSSCQHTEDSESNGPHVTGITSAEVQISPCLSKHGKSNYVLRPTLLSRAPGIFRKEDPQPLYASGRVFRRCGIRPELYPILHQYLMVVPIPKDSGTSSEDFKEKVSRVSAGLLQEKGPVSIEDCHSCQDGSINNRSSLVFKVEGSNEPSQNTLTIGEFGIFHSEGGGYHYCIWNLDTMAMVKYSVEDIRLFWSADDRIVAQFSKSAEMCSESQPLLEHSMQVYSLHPPTYTYDVSFWLHEDTFDELDFCSAIRSVTFDLVREVRFLSQYINREISYLYRIVYQSCDRALTKKAVTQLHLDVREAINKRLGVEAR</sequence>
<dbReference type="OrthoDB" id="273345at2759"/>
<name>A0A7M7RGF4_STRPU</name>
<dbReference type="InterPro" id="IPR019446">
    <property type="entry name" value="BMT5-like"/>
</dbReference>
<dbReference type="OMA" id="RCYRLQF"/>
<dbReference type="InterPro" id="IPR045864">
    <property type="entry name" value="aa-tRNA-synth_II/BPL/LPL"/>
</dbReference>
<evidence type="ECO:0000313" key="3">
    <source>
        <dbReference type="EnsemblMetazoa" id="XP_791314"/>
    </source>
</evidence>
<protein>
    <recommendedName>
        <fullName evidence="2">FDX-ACB domain-containing protein</fullName>
    </recommendedName>
</protein>
<evidence type="ECO:0000256" key="1">
    <source>
        <dbReference type="SAM" id="MobiDB-lite"/>
    </source>
</evidence>
<feature type="domain" description="FDX-ACB" evidence="2">
    <location>
        <begin position="622"/>
        <end position="711"/>
    </location>
</feature>
<dbReference type="AlphaFoldDB" id="A0A7M7RGF4"/>
<dbReference type="PANTHER" id="PTHR11538">
    <property type="entry name" value="PHENYLALANYL-TRNA SYNTHETASE"/>
    <property type="match status" value="1"/>
</dbReference>
<evidence type="ECO:0000313" key="4">
    <source>
        <dbReference type="Proteomes" id="UP000007110"/>
    </source>
</evidence>
<feature type="compositionally biased region" description="Polar residues" evidence="1">
    <location>
        <begin position="392"/>
        <end position="402"/>
    </location>
</feature>
<reference evidence="4" key="1">
    <citation type="submission" date="2015-02" db="EMBL/GenBank/DDBJ databases">
        <title>Genome sequencing for Strongylocentrotus purpuratus.</title>
        <authorList>
            <person name="Murali S."/>
            <person name="Liu Y."/>
            <person name="Vee V."/>
            <person name="English A."/>
            <person name="Wang M."/>
            <person name="Skinner E."/>
            <person name="Han Y."/>
            <person name="Muzny D.M."/>
            <person name="Worley K.C."/>
            <person name="Gibbs R.A."/>
        </authorList>
    </citation>
    <scope>NUCLEOTIDE SEQUENCE</scope>
</reference>
<dbReference type="SMART" id="SM00896">
    <property type="entry name" value="FDX-ACB"/>
    <property type="match status" value="1"/>
</dbReference>
<dbReference type="GeneID" id="586438"/>
<evidence type="ECO:0000259" key="2">
    <source>
        <dbReference type="PROSITE" id="PS51447"/>
    </source>
</evidence>
<dbReference type="CTD" id="91893"/>
<dbReference type="InterPro" id="IPR005121">
    <property type="entry name" value="Fdx_antiC-bd"/>
</dbReference>
<dbReference type="GO" id="GO:0070042">
    <property type="term" value="F:rRNA (uridine-N3-)-methyltransferase activity"/>
    <property type="evidence" value="ECO:0000318"/>
    <property type="project" value="GO_Central"/>
</dbReference>
<keyword evidence="4" id="KW-1185">Reference proteome</keyword>
<proteinExistence type="predicted"/>